<dbReference type="Proteomes" id="UP000471435">
    <property type="component" value="Unassembled WGS sequence"/>
</dbReference>
<reference evidence="2 3" key="1">
    <citation type="submission" date="2019-12" db="EMBL/GenBank/DDBJ databases">
        <title>Genomic-based taxomic classification of the family Erythrobacteraceae.</title>
        <authorList>
            <person name="Xu L."/>
        </authorList>
    </citation>
    <scope>NUCLEOTIDE SEQUENCE [LARGE SCALE GENOMIC DNA]</scope>
    <source>
        <strain evidence="2 3">SW-109</strain>
    </source>
</reference>
<dbReference type="OrthoDB" id="9801841at2"/>
<dbReference type="InterPro" id="IPR051681">
    <property type="entry name" value="Ser/Thr_Kinases-Pseudokinases"/>
</dbReference>
<dbReference type="InterPro" id="IPR011009">
    <property type="entry name" value="Kinase-like_dom_sf"/>
</dbReference>
<dbReference type="SUPFAM" id="SSF56112">
    <property type="entry name" value="Protein kinase-like (PK-like)"/>
    <property type="match status" value="1"/>
</dbReference>
<dbReference type="PROSITE" id="PS50011">
    <property type="entry name" value="PROTEIN_KINASE_DOM"/>
    <property type="match status" value="1"/>
</dbReference>
<dbReference type="CDD" id="cd14014">
    <property type="entry name" value="STKc_PknB_like"/>
    <property type="match status" value="1"/>
</dbReference>
<dbReference type="Pfam" id="PF00069">
    <property type="entry name" value="Pkinase"/>
    <property type="match status" value="1"/>
</dbReference>
<keyword evidence="2" id="KW-0808">Transferase</keyword>
<comment type="caution">
    <text evidence="2">The sequence shown here is derived from an EMBL/GenBank/DDBJ whole genome shotgun (WGS) entry which is preliminary data.</text>
</comment>
<protein>
    <submittedName>
        <fullName evidence="2">Protein kinase</fullName>
    </submittedName>
</protein>
<keyword evidence="3" id="KW-1185">Reference proteome</keyword>
<dbReference type="SMART" id="SM00220">
    <property type="entry name" value="S_TKc"/>
    <property type="match status" value="1"/>
</dbReference>
<evidence type="ECO:0000313" key="3">
    <source>
        <dbReference type="Proteomes" id="UP000471435"/>
    </source>
</evidence>
<evidence type="ECO:0000259" key="1">
    <source>
        <dbReference type="PROSITE" id="PS50011"/>
    </source>
</evidence>
<dbReference type="InterPro" id="IPR000719">
    <property type="entry name" value="Prot_kinase_dom"/>
</dbReference>
<organism evidence="2 3">
    <name type="scientific">Pontixanthobacter luteolus</name>
    <dbReference type="NCBI Taxonomy" id="295089"/>
    <lineage>
        <taxon>Bacteria</taxon>
        <taxon>Pseudomonadati</taxon>
        <taxon>Pseudomonadota</taxon>
        <taxon>Alphaproteobacteria</taxon>
        <taxon>Sphingomonadales</taxon>
        <taxon>Erythrobacteraceae</taxon>
        <taxon>Pontixanthobacter</taxon>
    </lineage>
</organism>
<dbReference type="GO" id="GO:0005524">
    <property type="term" value="F:ATP binding"/>
    <property type="evidence" value="ECO:0007669"/>
    <property type="project" value="InterPro"/>
</dbReference>
<proteinExistence type="predicted"/>
<accession>A0A6I4V3B6</accession>
<dbReference type="EMBL" id="WTYP01000002">
    <property type="protein sequence ID" value="MXP48205.1"/>
    <property type="molecule type" value="Genomic_DNA"/>
</dbReference>
<dbReference type="AlphaFoldDB" id="A0A6I4V3B6"/>
<evidence type="ECO:0000313" key="2">
    <source>
        <dbReference type="EMBL" id="MXP48205.1"/>
    </source>
</evidence>
<dbReference type="RefSeq" id="WP_160731410.1">
    <property type="nucleotide sequence ID" value="NZ_WTYP01000002.1"/>
</dbReference>
<feature type="domain" description="Protein kinase" evidence="1">
    <location>
        <begin position="35"/>
        <end position="289"/>
    </location>
</feature>
<name>A0A6I4V3B6_9SPHN</name>
<dbReference type="PANTHER" id="PTHR44329">
    <property type="entry name" value="SERINE/THREONINE-PROTEIN KINASE TNNI3K-RELATED"/>
    <property type="match status" value="1"/>
</dbReference>
<dbReference type="Gene3D" id="1.10.510.10">
    <property type="entry name" value="Transferase(Phosphotransferase) domain 1"/>
    <property type="match status" value="1"/>
</dbReference>
<keyword evidence="2" id="KW-0418">Kinase</keyword>
<dbReference type="GO" id="GO:0004674">
    <property type="term" value="F:protein serine/threonine kinase activity"/>
    <property type="evidence" value="ECO:0007669"/>
    <property type="project" value="TreeGrafter"/>
</dbReference>
<sequence length="289" mass="32442">MKTQIYFSPEDLRKGSRGKSYTIGGPIIGDDGRSYELGEWIARGGNATVFQCKERSSGNELAIKFLLLPGRRLAERFAREGELLAKLSHNHIVKYRTAGKVRPQSDRRRVIPFIIMEIAERNLLTEMQESGCSIPTEVFLGQFRGLAQGLELLHQHAVHRDIKPENILVSGDRWLLSDYGLCKFSGSRGPDLTPEDQAPGPKFWMSPEGQNRRLGVGDAICKASDVYQLAAVFWFIATSRHPSGIISRDDWTGPDRLFQPLYDALQHNHKRRPRDGAAFLAALEDALIS</sequence>
<gene>
    <name evidence="2" type="ORF">GRI43_12490</name>
</gene>